<dbReference type="InterPro" id="IPR036866">
    <property type="entry name" value="RibonucZ/Hydroxyglut_hydro"/>
</dbReference>
<feature type="compositionally biased region" description="Basic and acidic residues" evidence="1">
    <location>
        <begin position="22"/>
        <end position="36"/>
    </location>
</feature>
<feature type="domain" description="Metallo-beta-lactamase" evidence="2">
    <location>
        <begin position="52"/>
        <end position="231"/>
    </location>
</feature>
<keyword evidence="3" id="KW-0378">Hydrolase</keyword>
<dbReference type="Gene3D" id="3.60.15.10">
    <property type="entry name" value="Ribonuclease Z/Hydroxyacylglutathione hydrolase-like"/>
    <property type="match status" value="1"/>
</dbReference>
<dbReference type="Proteomes" id="UP000566813">
    <property type="component" value="Unassembled WGS sequence"/>
</dbReference>
<keyword evidence="4" id="KW-1185">Reference proteome</keyword>
<dbReference type="EMBL" id="JACLAW010000009">
    <property type="protein sequence ID" value="MBC2666452.1"/>
    <property type="molecule type" value="Genomic_DNA"/>
</dbReference>
<protein>
    <submittedName>
        <fullName evidence="3">MBL fold metallo-hydrolase</fullName>
    </submittedName>
</protein>
<proteinExistence type="predicted"/>
<evidence type="ECO:0000259" key="2">
    <source>
        <dbReference type="Pfam" id="PF12706"/>
    </source>
</evidence>
<evidence type="ECO:0000313" key="3">
    <source>
        <dbReference type="EMBL" id="MBC2666452.1"/>
    </source>
</evidence>
<evidence type="ECO:0000256" key="1">
    <source>
        <dbReference type="SAM" id="MobiDB-lite"/>
    </source>
</evidence>
<name>A0A7X1FU27_9SPHN</name>
<dbReference type="InterPro" id="IPR001279">
    <property type="entry name" value="Metallo-B-lactamas"/>
</dbReference>
<accession>A0A7X1FU27</accession>
<dbReference type="RefSeq" id="WP_185664746.1">
    <property type="nucleotide sequence ID" value="NZ_JACLAW010000009.1"/>
</dbReference>
<dbReference type="SUPFAM" id="SSF56281">
    <property type="entry name" value="Metallo-hydrolase/oxidoreductase"/>
    <property type="match status" value="1"/>
</dbReference>
<reference evidence="3 4" key="1">
    <citation type="submission" date="2020-08" db="EMBL/GenBank/DDBJ databases">
        <title>The genome sequence of type strain Novosphingobium flavum NBRC 111647.</title>
        <authorList>
            <person name="Liu Y."/>
        </authorList>
    </citation>
    <scope>NUCLEOTIDE SEQUENCE [LARGE SCALE GENOMIC DNA]</scope>
    <source>
        <strain evidence="3 4">NBRC 111647</strain>
    </source>
</reference>
<dbReference type="AlphaFoldDB" id="A0A7X1FU27"/>
<evidence type="ECO:0000313" key="4">
    <source>
        <dbReference type="Proteomes" id="UP000566813"/>
    </source>
</evidence>
<dbReference type="PANTHER" id="PTHR42663">
    <property type="entry name" value="HYDROLASE C777.06C-RELATED-RELATED"/>
    <property type="match status" value="1"/>
</dbReference>
<dbReference type="PANTHER" id="PTHR42663:SF6">
    <property type="entry name" value="HYDROLASE C777.06C-RELATED"/>
    <property type="match status" value="1"/>
</dbReference>
<dbReference type="GO" id="GO:0016787">
    <property type="term" value="F:hydrolase activity"/>
    <property type="evidence" value="ECO:0007669"/>
    <property type="project" value="UniProtKB-KW"/>
</dbReference>
<sequence length="260" mass="28719">MKLIMLGSGTSTGVPRIGGPDGRGDWGDCDPAEPRNRRSRVSIVVESDAGSRLLVDTSPDLRHQLLAQGIDKVDAVFWTHDHADHTHGIDDLRPMRYGRAAPIPGYGHEETVRRLRNRFGYVFAGQHGYHTICEIQTLDRLRMCAGIGVAWCQMDHGPAQSTAFRFDCDGKTIGYATDFSSINKDMIDLFWRVDLLVVDCLRREPHPTHAHLAMSLELASATKAGQTALTHLDKSMDYAALAAEIPDNVRVGYDGLVITL</sequence>
<feature type="region of interest" description="Disordered" evidence="1">
    <location>
        <begin position="10"/>
        <end position="39"/>
    </location>
</feature>
<organism evidence="3 4">
    <name type="scientific">Novosphingobium flavum</name>
    <dbReference type="NCBI Taxonomy" id="1778672"/>
    <lineage>
        <taxon>Bacteria</taxon>
        <taxon>Pseudomonadati</taxon>
        <taxon>Pseudomonadota</taxon>
        <taxon>Alphaproteobacteria</taxon>
        <taxon>Sphingomonadales</taxon>
        <taxon>Sphingomonadaceae</taxon>
        <taxon>Novosphingobium</taxon>
    </lineage>
</organism>
<dbReference type="Pfam" id="PF12706">
    <property type="entry name" value="Lactamase_B_2"/>
    <property type="match status" value="1"/>
</dbReference>
<dbReference type="CDD" id="cd16279">
    <property type="entry name" value="metallo-hydrolase-like_MBL-fold"/>
    <property type="match status" value="1"/>
</dbReference>
<comment type="caution">
    <text evidence="3">The sequence shown here is derived from an EMBL/GenBank/DDBJ whole genome shotgun (WGS) entry which is preliminary data.</text>
</comment>
<gene>
    <name evidence="3" type="ORF">H7F51_13060</name>
</gene>